<dbReference type="CDD" id="cd00093">
    <property type="entry name" value="HTH_XRE"/>
    <property type="match status" value="1"/>
</dbReference>
<sequence length="396" mass="44935">MADLNDLTAQEIGRRLRLARENVKIRQDEAAKVIGMSRPTLVSIEKGDRRVRIQELQALANHYGVSVNALLRREAVHTDLVPRFRRLRETEEDHTGEAVKLLNDLVKAEVELENILGIERPKNYPPERGINDGDVIELAESHAQGLRDWLGLGSGPIADIFTLMELDLGIRLYQRRLSSKSKVAGLFTFDQNLGACILLNANHPWERRVQSAAHELGHFIGTRQAPEVLEENEQFLSREERYANAFGRAFLTPRKSFEQAFRQLIAGSDSLTRRHVILLAHQHNISREACVRRLEELGLVKKGIWAWFEANGGITNAQARDVLGNAATKADPIKDDADQPVSHRMGLMAYAAWKRELMSEGQLAELLNIRRLDLRALLDQFELEESETDDLFKLPR</sequence>
<dbReference type="PANTHER" id="PTHR43236">
    <property type="entry name" value="ANTITOXIN HIGA1"/>
    <property type="match status" value="1"/>
</dbReference>
<dbReference type="SMART" id="SM00530">
    <property type="entry name" value="HTH_XRE"/>
    <property type="match status" value="1"/>
</dbReference>
<dbReference type="InterPro" id="IPR001387">
    <property type="entry name" value="Cro/C1-type_HTH"/>
</dbReference>
<protein>
    <submittedName>
        <fullName evidence="3">ImmA/IrrE family metallo-endopeptidase</fullName>
    </submittedName>
</protein>
<dbReference type="SUPFAM" id="SSF47413">
    <property type="entry name" value="lambda repressor-like DNA-binding domains"/>
    <property type="match status" value="1"/>
</dbReference>
<dbReference type="PANTHER" id="PTHR43236:SF1">
    <property type="entry name" value="BLL7220 PROTEIN"/>
    <property type="match status" value="1"/>
</dbReference>
<comment type="similarity">
    <text evidence="1">Belongs to the short-chain fatty acyl-CoA assimilation regulator (ScfR) family.</text>
</comment>
<evidence type="ECO:0000256" key="1">
    <source>
        <dbReference type="ARBA" id="ARBA00007227"/>
    </source>
</evidence>
<reference evidence="3 4" key="1">
    <citation type="submission" date="2018-08" db="EMBL/GenBank/DDBJ databases">
        <title>Complete genome sequence of type strain Thalassospira indica MCCC 1A01103T, isolated from isolated from deep seawater of the Indian Ocean.</title>
        <authorList>
            <person name="Liu Y."/>
        </authorList>
    </citation>
    <scope>NUCLEOTIDE SEQUENCE [LARGE SCALE GENOMIC DNA]</scope>
    <source>
        <strain evidence="3 4">PB8BT</strain>
    </source>
</reference>
<keyword evidence="4" id="KW-1185">Reference proteome</keyword>
<dbReference type="PROSITE" id="PS50943">
    <property type="entry name" value="HTH_CROC1"/>
    <property type="match status" value="1"/>
</dbReference>
<accession>A0ABN5NKL3</accession>
<dbReference type="EMBL" id="CP031555">
    <property type="protein sequence ID" value="AXO16500.1"/>
    <property type="molecule type" value="Genomic_DNA"/>
</dbReference>
<dbReference type="Pfam" id="PF06114">
    <property type="entry name" value="Peptidase_M78"/>
    <property type="match status" value="1"/>
</dbReference>
<dbReference type="InterPro" id="IPR052345">
    <property type="entry name" value="Rad_response_metalloprotease"/>
</dbReference>
<evidence type="ECO:0000313" key="4">
    <source>
        <dbReference type="Proteomes" id="UP000256971"/>
    </source>
</evidence>
<proteinExistence type="inferred from homology"/>
<gene>
    <name evidence="3" type="ORF">DY252_21385</name>
</gene>
<organism evidence="3 4">
    <name type="scientific">Thalassospira indica</name>
    <dbReference type="NCBI Taxonomy" id="1891279"/>
    <lineage>
        <taxon>Bacteria</taxon>
        <taxon>Pseudomonadati</taxon>
        <taxon>Pseudomonadota</taxon>
        <taxon>Alphaproteobacteria</taxon>
        <taxon>Rhodospirillales</taxon>
        <taxon>Thalassospiraceae</taxon>
        <taxon>Thalassospira</taxon>
    </lineage>
</organism>
<dbReference type="Proteomes" id="UP000256971">
    <property type="component" value="Chromosome"/>
</dbReference>
<evidence type="ECO:0000259" key="2">
    <source>
        <dbReference type="PROSITE" id="PS50943"/>
    </source>
</evidence>
<name>A0ABN5NKL3_9PROT</name>
<dbReference type="InterPro" id="IPR010359">
    <property type="entry name" value="IrrE_HExxH"/>
</dbReference>
<dbReference type="Pfam" id="PF13560">
    <property type="entry name" value="HTH_31"/>
    <property type="match status" value="1"/>
</dbReference>
<dbReference type="Gene3D" id="1.10.10.2910">
    <property type="match status" value="1"/>
</dbReference>
<evidence type="ECO:0000313" key="3">
    <source>
        <dbReference type="EMBL" id="AXO16500.1"/>
    </source>
</evidence>
<dbReference type="RefSeq" id="WP_064790250.1">
    <property type="nucleotide sequence ID" value="NZ_CP031555.1"/>
</dbReference>
<dbReference type="InterPro" id="IPR010982">
    <property type="entry name" value="Lambda_DNA-bd_dom_sf"/>
</dbReference>
<dbReference type="Gene3D" id="1.10.260.40">
    <property type="entry name" value="lambda repressor-like DNA-binding domains"/>
    <property type="match status" value="1"/>
</dbReference>
<feature type="domain" description="HTH cro/C1-type" evidence="2">
    <location>
        <begin position="16"/>
        <end position="70"/>
    </location>
</feature>